<dbReference type="Proteomes" id="UP000634136">
    <property type="component" value="Unassembled WGS sequence"/>
</dbReference>
<sequence length="35" mass="3437">MCNSNSNGPPPSLAFILASDLVGLASGSCDREGVG</sequence>
<accession>A0A834SF37</accession>
<protein>
    <submittedName>
        <fullName evidence="1">Uncharacterized protein</fullName>
    </submittedName>
</protein>
<name>A0A834SF37_9FABA</name>
<evidence type="ECO:0000313" key="2">
    <source>
        <dbReference type="Proteomes" id="UP000634136"/>
    </source>
</evidence>
<proteinExistence type="predicted"/>
<gene>
    <name evidence="1" type="ORF">G2W53_042266</name>
</gene>
<dbReference type="EMBL" id="JAAIUW010000013">
    <property type="protein sequence ID" value="KAF7803155.1"/>
    <property type="molecule type" value="Genomic_DNA"/>
</dbReference>
<evidence type="ECO:0000313" key="1">
    <source>
        <dbReference type="EMBL" id="KAF7803155.1"/>
    </source>
</evidence>
<comment type="caution">
    <text evidence="1">The sequence shown here is derived from an EMBL/GenBank/DDBJ whole genome shotgun (WGS) entry which is preliminary data.</text>
</comment>
<dbReference type="AlphaFoldDB" id="A0A834SF37"/>
<reference evidence="1" key="1">
    <citation type="submission" date="2020-09" db="EMBL/GenBank/DDBJ databases">
        <title>Genome-Enabled Discovery of Anthraquinone Biosynthesis in Senna tora.</title>
        <authorList>
            <person name="Kang S.-H."/>
            <person name="Pandey R.P."/>
            <person name="Lee C.-M."/>
            <person name="Sim J.-S."/>
            <person name="Jeong J.-T."/>
            <person name="Choi B.-S."/>
            <person name="Jung M."/>
            <person name="Ginzburg D."/>
            <person name="Zhao K."/>
            <person name="Won S.Y."/>
            <person name="Oh T.-J."/>
            <person name="Yu Y."/>
            <person name="Kim N.-H."/>
            <person name="Lee O.R."/>
            <person name="Lee T.-H."/>
            <person name="Bashyal P."/>
            <person name="Kim T.-S."/>
            <person name="Lee W.-H."/>
            <person name="Kawkins C."/>
            <person name="Kim C.-K."/>
            <person name="Kim J.S."/>
            <person name="Ahn B.O."/>
            <person name="Rhee S.Y."/>
            <person name="Sohng J.K."/>
        </authorList>
    </citation>
    <scope>NUCLEOTIDE SEQUENCE</scope>
    <source>
        <tissue evidence="1">Leaf</tissue>
    </source>
</reference>
<keyword evidence="2" id="KW-1185">Reference proteome</keyword>
<organism evidence="1 2">
    <name type="scientific">Senna tora</name>
    <dbReference type="NCBI Taxonomy" id="362788"/>
    <lineage>
        <taxon>Eukaryota</taxon>
        <taxon>Viridiplantae</taxon>
        <taxon>Streptophyta</taxon>
        <taxon>Embryophyta</taxon>
        <taxon>Tracheophyta</taxon>
        <taxon>Spermatophyta</taxon>
        <taxon>Magnoliopsida</taxon>
        <taxon>eudicotyledons</taxon>
        <taxon>Gunneridae</taxon>
        <taxon>Pentapetalae</taxon>
        <taxon>rosids</taxon>
        <taxon>fabids</taxon>
        <taxon>Fabales</taxon>
        <taxon>Fabaceae</taxon>
        <taxon>Caesalpinioideae</taxon>
        <taxon>Cassia clade</taxon>
        <taxon>Senna</taxon>
    </lineage>
</organism>